<dbReference type="GO" id="GO:0008967">
    <property type="term" value="F:phosphoglycolate phosphatase activity"/>
    <property type="evidence" value="ECO:0007669"/>
    <property type="project" value="TreeGrafter"/>
</dbReference>
<reference evidence="1 2" key="1">
    <citation type="submission" date="2015-01" db="EMBL/GenBank/DDBJ databases">
        <title>Lifestyle Evolution in Cyanobacterial Symbionts of Sponges.</title>
        <authorList>
            <person name="Burgsdorf I."/>
            <person name="Slaby B.M."/>
            <person name="Handley K.M."/>
            <person name="Haber M."/>
            <person name="Blom J."/>
            <person name="Marshall C.W."/>
            <person name="Gilbert J.A."/>
            <person name="Hentschel U."/>
            <person name="Steindler L."/>
        </authorList>
    </citation>
    <scope>NUCLEOTIDE SEQUENCE [LARGE SCALE GENOMIC DNA]</scope>
    <source>
        <strain evidence="1">SP3</strain>
    </source>
</reference>
<evidence type="ECO:0000313" key="2">
    <source>
        <dbReference type="Proteomes" id="UP000035067"/>
    </source>
</evidence>
<protein>
    <recommendedName>
        <fullName evidence="3">HAD family hydrolase</fullName>
    </recommendedName>
</protein>
<dbReference type="Proteomes" id="UP000035067">
    <property type="component" value="Unassembled WGS sequence"/>
</dbReference>
<dbReference type="PANTHER" id="PTHR43434:SF21">
    <property type="entry name" value="SLL0295 PROTEIN"/>
    <property type="match status" value="1"/>
</dbReference>
<dbReference type="EMBL" id="JXQG01000017">
    <property type="protein sequence ID" value="KKZ12589.1"/>
    <property type="molecule type" value="Genomic_DNA"/>
</dbReference>
<dbReference type="GO" id="GO:0006281">
    <property type="term" value="P:DNA repair"/>
    <property type="evidence" value="ECO:0007669"/>
    <property type="project" value="TreeGrafter"/>
</dbReference>
<dbReference type="PANTHER" id="PTHR43434">
    <property type="entry name" value="PHOSPHOGLYCOLATE PHOSPHATASE"/>
    <property type="match status" value="1"/>
</dbReference>
<comment type="caution">
    <text evidence="1">The sequence shown here is derived from an EMBL/GenBank/DDBJ whole genome shotgun (WGS) entry which is preliminary data.</text>
</comment>
<gene>
    <name evidence="1" type="ORF">TE42_04145</name>
</gene>
<accession>A0A0G2HLK4</accession>
<evidence type="ECO:0008006" key="3">
    <source>
        <dbReference type="Google" id="ProtNLM"/>
    </source>
</evidence>
<dbReference type="SUPFAM" id="SSF56784">
    <property type="entry name" value="HAD-like"/>
    <property type="match status" value="1"/>
</dbReference>
<evidence type="ECO:0000313" key="1">
    <source>
        <dbReference type="EMBL" id="KKZ12589.1"/>
    </source>
</evidence>
<dbReference type="AlphaFoldDB" id="A0A0G2HLK4"/>
<dbReference type="InterPro" id="IPR023214">
    <property type="entry name" value="HAD_sf"/>
</dbReference>
<organism evidence="1 2">
    <name type="scientific">Candidatus Synechococcus spongiarum SP3</name>
    <dbReference type="NCBI Taxonomy" id="1604020"/>
    <lineage>
        <taxon>Bacteria</taxon>
        <taxon>Bacillati</taxon>
        <taxon>Cyanobacteriota</taxon>
        <taxon>Cyanophyceae</taxon>
        <taxon>Synechococcales</taxon>
        <taxon>Synechococcaceae</taxon>
        <taxon>Synechococcus</taxon>
    </lineage>
</organism>
<dbReference type="Pfam" id="PF00702">
    <property type="entry name" value="Hydrolase"/>
    <property type="match status" value="1"/>
</dbReference>
<dbReference type="InterPro" id="IPR050155">
    <property type="entry name" value="HAD-like_hydrolase_sf"/>
</dbReference>
<name>A0A0G2HLK4_9SYNE</name>
<proteinExistence type="predicted"/>
<dbReference type="Gene3D" id="3.40.50.1000">
    <property type="entry name" value="HAD superfamily/HAD-like"/>
    <property type="match status" value="1"/>
</dbReference>
<dbReference type="PATRIC" id="fig|1604020.3.peg.46"/>
<dbReference type="InterPro" id="IPR036412">
    <property type="entry name" value="HAD-like_sf"/>
</dbReference>
<sequence length="250" mass="28090">MSRPAILALDLDGVLVDGMEEYWRSSLSVARSLGAPWTGSHEEVPPAFRCIRPWVHTGWEMVVVAWALAHGAAAEAFLQDYPGALRQWQTRLGQSPVALQDALERHRGDCLSRDPRGWLAQHRLYPGVAQRLCCCGAEGVDWVVITTKGREFAAALLKQDGLRPTAVYGREDGPKVRVLRRLLEQRQPVWFVEDRLPTLEQVTADPQLRGVGCYLAAWGYLRHADRQKLRPPTHWLDHAAFCAPFSAWPA</sequence>
<dbReference type="GO" id="GO:0005829">
    <property type="term" value="C:cytosol"/>
    <property type="evidence" value="ECO:0007669"/>
    <property type="project" value="TreeGrafter"/>
</dbReference>